<evidence type="ECO:0000256" key="6">
    <source>
        <dbReference type="ARBA" id="ARBA00022729"/>
    </source>
</evidence>
<dbReference type="GO" id="GO:2000280">
    <property type="term" value="P:regulation of root development"/>
    <property type="evidence" value="ECO:0007669"/>
    <property type="project" value="UniProtKB-ARBA"/>
</dbReference>
<evidence type="ECO:0000256" key="12">
    <source>
        <dbReference type="PIRSR" id="PIRSR601929-3"/>
    </source>
</evidence>
<dbReference type="Gene3D" id="2.60.120.10">
    <property type="entry name" value="Jelly Rolls"/>
    <property type="match status" value="1"/>
</dbReference>
<dbReference type="GO" id="GO:0030145">
    <property type="term" value="F:manganese ion binding"/>
    <property type="evidence" value="ECO:0007669"/>
    <property type="project" value="UniProtKB-UniRule"/>
</dbReference>
<keyword evidence="3 13" id="KW-0052">Apoplast</keyword>
<evidence type="ECO:0000256" key="2">
    <source>
        <dbReference type="ARBA" id="ARBA00007456"/>
    </source>
</evidence>
<dbReference type="EMBL" id="JAKUCV010000064">
    <property type="protein sequence ID" value="KAJ4851373.1"/>
    <property type="molecule type" value="Genomic_DNA"/>
</dbReference>
<keyword evidence="9 10" id="KW-0464">Manganese</keyword>
<name>A0A9Q0GJG0_9ROSI</name>
<dbReference type="GO" id="GO:0009506">
    <property type="term" value="C:plasmodesma"/>
    <property type="evidence" value="ECO:0007669"/>
    <property type="project" value="UniProtKB-ARBA"/>
</dbReference>
<evidence type="ECO:0000256" key="9">
    <source>
        <dbReference type="ARBA" id="ARBA00023211"/>
    </source>
</evidence>
<dbReference type="PRINTS" id="PR00325">
    <property type="entry name" value="GERMIN"/>
</dbReference>
<dbReference type="InterPro" id="IPR006045">
    <property type="entry name" value="Cupin_1"/>
</dbReference>
<evidence type="ECO:0000256" key="1">
    <source>
        <dbReference type="ARBA" id="ARBA00004271"/>
    </source>
</evidence>
<evidence type="ECO:0000256" key="11">
    <source>
        <dbReference type="PIRSR" id="PIRSR601929-2"/>
    </source>
</evidence>
<dbReference type="SUPFAM" id="SSF51182">
    <property type="entry name" value="RmlC-like cupins"/>
    <property type="match status" value="1"/>
</dbReference>
<organism evidence="15 16">
    <name type="scientific">Turnera subulata</name>
    <dbReference type="NCBI Taxonomy" id="218843"/>
    <lineage>
        <taxon>Eukaryota</taxon>
        <taxon>Viridiplantae</taxon>
        <taxon>Streptophyta</taxon>
        <taxon>Embryophyta</taxon>
        <taxon>Tracheophyta</taxon>
        <taxon>Spermatophyta</taxon>
        <taxon>Magnoliopsida</taxon>
        <taxon>eudicotyledons</taxon>
        <taxon>Gunneridae</taxon>
        <taxon>Pentapetalae</taxon>
        <taxon>rosids</taxon>
        <taxon>fabids</taxon>
        <taxon>Malpighiales</taxon>
        <taxon>Passifloraceae</taxon>
        <taxon>Turnera</taxon>
    </lineage>
</organism>
<keyword evidence="6 13" id="KW-0732">Signal</keyword>
<comment type="subcellular location">
    <subcellularLocation>
        <location evidence="1 13">Secreted</location>
        <location evidence="1 13">Extracellular space</location>
        <location evidence="1 13">Apoplast</location>
    </subcellularLocation>
</comment>
<dbReference type="FunFam" id="2.60.120.10:FF:000025">
    <property type="entry name" value="germin-like protein subfamily 2 member 1"/>
    <property type="match status" value="1"/>
</dbReference>
<gene>
    <name evidence="15" type="ORF">Tsubulata_006690</name>
</gene>
<feature type="binding site" evidence="11">
    <location>
        <position position="112"/>
    </location>
    <ligand>
        <name>Mn(2+)</name>
        <dbReference type="ChEBI" id="CHEBI:29035"/>
    </ligand>
</feature>
<evidence type="ECO:0000256" key="3">
    <source>
        <dbReference type="ARBA" id="ARBA00022523"/>
    </source>
</evidence>
<dbReference type="CDD" id="cd02241">
    <property type="entry name" value="cupin_OxOx"/>
    <property type="match status" value="1"/>
</dbReference>
<evidence type="ECO:0000256" key="10">
    <source>
        <dbReference type="PIRSR" id="PIRSR601929-1"/>
    </source>
</evidence>
<evidence type="ECO:0000313" key="16">
    <source>
        <dbReference type="Proteomes" id="UP001141552"/>
    </source>
</evidence>
<feature type="binding site" evidence="10">
    <location>
        <position position="119"/>
    </location>
    <ligand>
        <name>oxalate</name>
        <dbReference type="ChEBI" id="CHEBI:30623"/>
    </ligand>
</feature>
<proteinExistence type="inferred from homology"/>
<feature type="binding site" evidence="10">
    <location>
        <position position="109"/>
    </location>
    <ligand>
        <name>oxalate</name>
        <dbReference type="ChEBI" id="CHEBI:30623"/>
    </ligand>
</feature>
<dbReference type="OrthoDB" id="1921208at2759"/>
<evidence type="ECO:0000256" key="8">
    <source>
        <dbReference type="ARBA" id="ARBA00023180"/>
    </source>
</evidence>
<keyword evidence="4 13" id="KW-0964">Secreted</keyword>
<keyword evidence="8" id="KW-0325">Glycoprotein</keyword>
<accession>A0A9Q0GJG0</accession>
<dbReference type="InterPro" id="IPR014710">
    <property type="entry name" value="RmlC-like_jellyroll"/>
</dbReference>
<feature type="signal peptide" evidence="13">
    <location>
        <begin position="1"/>
        <end position="25"/>
    </location>
</feature>
<comment type="similarity">
    <text evidence="2 13">Belongs to the germin family.</text>
</comment>
<feature type="chain" id="PRO_5040542139" description="Germin-like protein" evidence="13">
    <location>
        <begin position="26"/>
        <end position="222"/>
    </location>
</feature>
<dbReference type="GO" id="GO:0010497">
    <property type="term" value="P:plasmodesmata-mediated intercellular transport"/>
    <property type="evidence" value="ECO:0007669"/>
    <property type="project" value="UniProtKB-ARBA"/>
</dbReference>
<feature type="disulfide bond" evidence="12">
    <location>
        <begin position="35"/>
        <end position="50"/>
    </location>
</feature>
<feature type="binding site" evidence="10">
    <location>
        <position position="114"/>
    </location>
    <ligand>
        <name>oxalate</name>
        <dbReference type="ChEBI" id="CHEBI:30623"/>
    </ligand>
</feature>
<feature type="binding site" evidence="11">
    <location>
        <position position="119"/>
    </location>
    <ligand>
        <name>Mn(2+)</name>
        <dbReference type="ChEBI" id="CHEBI:29035"/>
    </ligand>
</feature>
<evidence type="ECO:0000256" key="4">
    <source>
        <dbReference type="ARBA" id="ARBA00022525"/>
    </source>
</evidence>
<evidence type="ECO:0000259" key="14">
    <source>
        <dbReference type="SMART" id="SM00835"/>
    </source>
</evidence>
<feature type="binding site" evidence="11">
    <location>
        <position position="114"/>
    </location>
    <ligand>
        <name>Mn(2+)</name>
        <dbReference type="ChEBI" id="CHEBI:29035"/>
    </ligand>
</feature>
<evidence type="ECO:0000256" key="5">
    <source>
        <dbReference type="ARBA" id="ARBA00022723"/>
    </source>
</evidence>
<keyword evidence="7 12" id="KW-1015">Disulfide bond</keyword>
<evidence type="ECO:0000256" key="13">
    <source>
        <dbReference type="RuleBase" id="RU366015"/>
    </source>
</evidence>
<sequence>MISLALFHFLCSLTVLLLLPLHTSAGDPDPMQDFCVADLQAHTSVNGYPCKPAKSVTANDFFFDGFTKEGNTSNNLGSALTIANVNVFPALNTLGVAMGRVDLAPGGLNPPHIHPRATEAGIIIEGKVLIGFVTTANVFHSKELSVGQMFVVPKGLLHFQLNVGQGKALIYTALNSHLPGSVIVSNTLFASSPAIPEHVLTKAFQADKHTIDTIRSKFGAKA</sequence>
<protein>
    <recommendedName>
        <fullName evidence="13">Germin-like protein</fullName>
    </recommendedName>
</protein>
<dbReference type="InterPro" id="IPR001929">
    <property type="entry name" value="Germin"/>
</dbReference>
<dbReference type="GO" id="GO:0048046">
    <property type="term" value="C:apoplast"/>
    <property type="evidence" value="ECO:0007669"/>
    <property type="project" value="UniProtKB-SubCell"/>
</dbReference>
<keyword evidence="16" id="KW-1185">Reference proteome</keyword>
<dbReference type="InterPro" id="IPR011051">
    <property type="entry name" value="RmlC_Cupin_sf"/>
</dbReference>
<reference evidence="15" key="1">
    <citation type="submission" date="2022-02" db="EMBL/GenBank/DDBJ databases">
        <authorList>
            <person name="Henning P.M."/>
            <person name="McCubbin A.G."/>
            <person name="Shore J.S."/>
        </authorList>
    </citation>
    <scope>NUCLEOTIDE SEQUENCE</scope>
    <source>
        <strain evidence="15">F60SS</strain>
        <tissue evidence="15">Leaves</tissue>
    </source>
</reference>
<reference evidence="15" key="2">
    <citation type="journal article" date="2023" name="Plants (Basel)">
        <title>Annotation of the Turnera subulata (Passifloraceae) Draft Genome Reveals the S-Locus Evolved after the Divergence of Turneroideae from Passifloroideae in a Stepwise Manner.</title>
        <authorList>
            <person name="Henning P.M."/>
            <person name="Roalson E.H."/>
            <person name="Mir W."/>
            <person name="McCubbin A.G."/>
            <person name="Shore J.S."/>
        </authorList>
    </citation>
    <scope>NUCLEOTIDE SEQUENCE</scope>
    <source>
        <strain evidence="15">F60SS</strain>
    </source>
</reference>
<dbReference type="SMART" id="SM00835">
    <property type="entry name" value="Cupin_1"/>
    <property type="match status" value="1"/>
</dbReference>
<dbReference type="Pfam" id="PF00190">
    <property type="entry name" value="Cupin_1"/>
    <property type="match status" value="1"/>
</dbReference>
<dbReference type="AlphaFoldDB" id="A0A9Q0GJG0"/>
<dbReference type="PANTHER" id="PTHR31238">
    <property type="entry name" value="GERMIN-LIKE PROTEIN SUBFAMILY 3 MEMBER 3"/>
    <property type="match status" value="1"/>
</dbReference>
<feature type="binding site" evidence="11">
    <location>
        <position position="158"/>
    </location>
    <ligand>
        <name>Mn(2+)</name>
        <dbReference type="ChEBI" id="CHEBI:29035"/>
    </ligand>
</feature>
<feature type="domain" description="Cupin type-1" evidence="14">
    <location>
        <begin position="64"/>
        <end position="212"/>
    </location>
</feature>
<evidence type="ECO:0000256" key="7">
    <source>
        <dbReference type="ARBA" id="ARBA00023157"/>
    </source>
</evidence>
<comment type="caution">
    <text evidence="15">The sequence shown here is derived from an EMBL/GenBank/DDBJ whole genome shotgun (WGS) entry which is preliminary data.</text>
</comment>
<dbReference type="Proteomes" id="UP001141552">
    <property type="component" value="Unassembled WGS sequence"/>
</dbReference>
<keyword evidence="5 10" id="KW-0479">Metal-binding</keyword>
<evidence type="ECO:0000313" key="15">
    <source>
        <dbReference type="EMBL" id="KAJ4851373.1"/>
    </source>
</evidence>